<sequence length="172" mass="18805">MHMRFYHWLFLLCMAVVLGCNKVEDEEIALRSETFNYTFNNGAMGSGTAYNGTHDRSLSAQIKIEELQDGRTSFSAILNGTIPGAVYKVHIHDYQSPVAPSFLPYKTTPNISILATDVVGNGATAVSGGISTMGYDQFINAYKGILIVHDPAVFSVTSMSTFLVFGKIGMKY</sequence>
<accession>A0A327QJD8</accession>
<keyword evidence="2" id="KW-1185">Reference proteome</keyword>
<evidence type="ECO:0008006" key="3">
    <source>
        <dbReference type="Google" id="ProtNLM"/>
    </source>
</evidence>
<reference evidence="1 2" key="1">
    <citation type="submission" date="2018-06" db="EMBL/GenBank/DDBJ databases">
        <title>Genomic Encyclopedia of Archaeal and Bacterial Type Strains, Phase II (KMG-II): from individual species to whole genera.</title>
        <authorList>
            <person name="Goeker M."/>
        </authorList>
    </citation>
    <scope>NUCLEOTIDE SEQUENCE [LARGE SCALE GENOMIC DNA]</scope>
    <source>
        <strain evidence="1 2">DSM 23857</strain>
    </source>
</reference>
<comment type="caution">
    <text evidence="1">The sequence shown here is derived from an EMBL/GenBank/DDBJ whole genome shotgun (WGS) entry which is preliminary data.</text>
</comment>
<dbReference type="OrthoDB" id="834446at2"/>
<name>A0A327QJD8_9BACT</name>
<dbReference type="AlphaFoldDB" id="A0A327QJD8"/>
<proteinExistence type="predicted"/>
<evidence type="ECO:0000313" key="1">
    <source>
        <dbReference type="EMBL" id="RAJ03844.1"/>
    </source>
</evidence>
<organism evidence="1 2">
    <name type="scientific">Chitinophaga skermanii</name>
    <dbReference type="NCBI Taxonomy" id="331697"/>
    <lineage>
        <taxon>Bacteria</taxon>
        <taxon>Pseudomonadati</taxon>
        <taxon>Bacteroidota</taxon>
        <taxon>Chitinophagia</taxon>
        <taxon>Chitinophagales</taxon>
        <taxon>Chitinophagaceae</taxon>
        <taxon>Chitinophaga</taxon>
    </lineage>
</organism>
<evidence type="ECO:0000313" key="2">
    <source>
        <dbReference type="Proteomes" id="UP000249547"/>
    </source>
</evidence>
<protein>
    <recommendedName>
        <fullName evidence="3">CHRD domain-containing protein</fullName>
    </recommendedName>
</protein>
<dbReference type="Proteomes" id="UP000249547">
    <property type="component" value="Unassembled WGS sequence"/>
</dbReference>
<gene>
    <name evidence="1" type="ORF">LX64_02721</name>
</gene>
<dbReference type="EMBL" id="QLLL01000005">
    <property type="protein sequence ID" value="RAJ03844.1"/>
    <property type="molecule type" value="Genomic_DNA"/>
</dbReference>
<dbReference type="PROSITE" id="PS51257">
    <property type="entry name" value="PROKAR_LIPOPROTEIN"/>
    <property type="match status" value="1"/>
</dbReference>